<protein>
    <submittedName>
        <fullName evidence="1">Uncharacterized protein</fullName>
    </submittedName>
</protein>
<evidence type="ECO:0000313" key="2">
    <source>
        <dbReference type="Proteomes" id="UP000287547"/>
    </source>
</evidence>
<reference evidence="1 2" key="1">
    <citation type="submission" date="2018-05" db="EMBL/GenBank/DDBJ databases">
        <title>Evolution of GPA BGCs.</title>
        <authorList>
            <person name="Waglechner N."/>
            <person name="Wright G.D."/>
        </authorList>
    </citation>
    <scope>NUCLEOTIDE SEQUENCE [LARGE SCALE GENOMIC DNA]</scope>
    <source>
        <strain evidence="1 2">A82846</strain>
    </source>
</reference>
<dbReference type="EMBL" id="QHKI01000017">
    <property type="protein sequence ID" value="RSM84288.1"/>
    <property type="molecule type" value="Genomic_DNA"/>
</dbReference>
<comment type="caution">
    <text evidence="1">The sequence shown here is derived from an EMBL/GenBank/DDBJ whole genome shotgun (WGS) entry which is preliminary data.</text>
</comment>
<dbReference type="Proteomes" id="UP000287547">
    <property type="component" value="Unassembled WGS sequence"/>
</dbReference>
<dbReference type="AlphaFoldDB" id="A0A428Z8F0"/>
<evidence type="ECO:0000313" key="1">
    <source>
        <dbReference type="EMBL" id="RSM84288.1"/>
    </source>
</evidence>
<accession>A0A428Z8F0</accession>
<sequence>MLDRDVLNDQFGHEGEPGFWGTTLLDRGSGLAQDLDLVLQLRDPRLGRCQRSQFDRLRT</sequence>
<proteinExistence type="predicted"/>
<name>A0A428Z8F0_KIBAR</name>
<gene>
    <name evidence="1" type="ORF">DMH04_21545</name>
</gene>
<organism evidence="1 2">
    <name type="scientific">Kibdelosporangium aridum</name>
    <dbReference type="NCBI Taxonomy" id="2030"/>
    <lineage>
        <taxon>Bacteria</taxon>
        <taxon>Bacillati</taxon>
        <taxon>Actinomycetota</taxon>
        <taxon>Actinomycetes</taxon>
        <taxon>Pseudonocardiales</taxon>
        <taxon>Pseudonocardiaceae</taxon>
        <taxon>Kibdelosporangium</taxon>
    </lineage>
</organism>